<keyword evidence="3" id="KW-1185">Reference proteome</keyword>
<evidence type="ECO:0000313" key="2">
    <source>
        <dbReference type="EMBL" id="SHL29618.1"/>
    </source>
</evidence>
<feature type="transmembrane region" description="Helical" evidence="1">
    <location>
        <begin position="9"/>
        <end position="26"/>
    </location>
</feature>
<name>A0A1M6ZGN1_9FIRM</name>
<organism evidence="2 3">
    <name type="scientific">Anaerocolumna jejuensis DSM 15929</name>
    <dbReference type="NCBI Taxonomy" id="1121322"/>
    <lineage>
        <taxon>Bacteria</taxon>
        <taxon>Bacillati</taxon>
        <taxon>Bacillota</taxon>
        <taxon>Clostridia</taxon>
        <taxon>Lachnospirales</taxon>
        <taxon>Lachnospiraceae</taxon>
        <taxon>Anaerocolumna</taxon>
    </lineage>
</organism>
<evidence type="ECO:0000313" key="3">
    <source>
        <dbReference type="Proteomes" id="UP000184386"/>
    </source>
</evidence>
<dbReference type="AlphaFoldDB" id="A0A1M6ZGN1"/>
<proteinExistence type="predicted"/>
<gene>
    <name evidence="2" type="ORF">SAMN02745136_04562</name>
</gene>
<protein>
    <submittedName>
        <fullName evidence="2">Uncharacterized protein</fullName>
    </submittedName>
</protein>
<keyword evidence="1" id="KW-1133">Transmembrane helix</keyword>
<keyword evidence="1" id="KW-0812">Transmembrane</keyword>
<accession>A0A1M6ZGN1</accession>
<keyword evidence="1" id="KW-0472">Membrane</keyword>
<sequence>MLYRIRGDIFLKIIISFLTALIIVLLPDYQYLVYRSVTPLTNQDIEEKGAYNCIGYPAANDVFQTETVEDLEKNLYFTITVNRSDLTPTGYYEILDPSKTGIQYGTGRYSHDTEIHMYLDNDIIAFVENKLGTEYGQFYVLNLKGEKVIIRLDQTLLKGSGTIRLPLGTVNGSYPAEYFEKIREKYGLEKENSDFYIETTGTN</sequence>
<dbReference type="EMBL" id="FRAC01000029">
    <property type="protein sequence ID" value="SHL29618.1"/>
    <property type="molecule type" value="Genomic_DNA"/>
</dbReference>
<reference evidence="2 3" key="1">
    <citation type="submission" date="2016-11" db="EMBL/GenBank/DDBJ databases">
        <authorList>
            <person name="Jaros S."/>
            <person name="Januszkiewicz K."/>
            <person name="Wedrychowicz H."/>
        </authorList>
    </citation>
    <scope>NUCLEOTIDE SEQUENCE [LARGE SCALE GENOMIC DNA]</scope>
    <source>
        <strain evidence="2 3">DSM 15929</strain>
    </source>
</reference>
<dbReference type="RefSeq" id="WP_073279340.1">
    <property type="nucleotide sequence ID" value="NZ_FRAC01000029.1"/>
</dbReference>
<evidence type="ECO:0000256" key="1">
    <source>
        <dbReference type="SAM" id="Phobius"/>
    </source>
</evidence>
<dbReference type="Proteomes" id="UP000184386">
    <property type="component" value="Unassembled WGS sequence"/>
</dbReference>